<name>A0A066V448_TILAU</name>
<evidence type="ECO:0000313" key="3">
    <source>
        <dbReference type="Proteomes" id="UP000027361"/>
    </source>
</evidence>
<organism evidence="2 3">
    <name type="scientific">Tilletiaria anomala (strain ATCC 24038 / CBS 436.72 / UBC 951)</name>
    <dbReference type="NCBI Taxonomy" id="1037660"/>
    <lineage>
        <taxon>Eukaryota</taxon>
        <taxon>Fungi</taxon>
        <taxon>Dikarya</taxon>
        <taxon>Basidiomycota</taxon>
        <taxon>Ustilaginomycotina</taxon>
        <taxon>Exobasidiomycetes</taxon>
        <taxon>Georgefischeriales</taxon>
        <taxon>Tilletiariaceae</taxon>
        <taxon>Tilletiaria</taxon>
    </lineage>
</organism>
<dbReference type="PANTHER" id="PTHR42070">
    <property type="entry name" value="FILAMENT ASSOCIATED PROTEIN, PUTATIVE (AFU_ORTHOLOGUE AFUA_8G06630)-RELATED"/>
    <property type="match status" value="1"/>
</dbReference>
<gene>
    <name evidence="2" type="ORF">K437DRAFT_54262</name>
</gene>
<sequence>MDGEEDEEEWTPSPPKPRTGKVRVFKRMVQNRKAQREFHKWRETRTRDLEARCRRFNQMGLEANVELQRVAWRPKEDNDVVFDLLVRLCFGNMVSNVPEGPGSPGGYTMAGVDPNVRNKPADRLAIRARRREADGR</sequence>
<evidence type="ECO:0000256" key="1">
    <source>
        <dbReference type="SAM" id="MobiDB-lite"/>
    </source>
</evidence>
<dbReference type="HOGENOM" id="CLU_1876875_0_0_1"/>
<dbReference type="STRING" id="1037660.A0A066V448"/>
<accession>A0A066V448</accession>
<evidence type="ECO:0008006" key="4">
    <source>
        <dbReference type="Google" id="ProtNLM"/>
    </source>
</evidence>
<dbReference type="OrthoDB" id="5374328at2759"/>
<dbReference type="AlphaFoldDB" id="A0A066V448"/>
<protein>
    <recommendedName>
        <fullName evidence="4">BZIP domain-containing protein</fullName>
    </recommendedName>
</protein>
<dbReference type="GeneID" id="25267593"/>
<feature type="region of interest" description="Disordered" evidence="1">
    <location>
        <begin position="1"/>
        <end position="22"/>
    </location>
</feature>
<dbReference type="PANTHER" id="PTHR42070:SF1">
    <property type="entry name" value="FILAMENT ASSOCIATED PROTEIN, PUTATIVE (AFU_ORTHOLOGUE AFUA_8G06630)-RELATED"/>
    <property type="match status" value="1"/>
</dbReference>
<reference evidence="2 3" key="1">
    <citation type="submission" date="2014-05" db="EMBL/GenBank/DDBJ databases">
        <title>Draft genome sequence of a rare smut relative, Tilletiaria anomala UBC 951.</title>
        <authorList>
            <consortium name="DOE Joint Genome Institute"/>
            <person name="Toome M."/>
            <person name="Kuo A."/>
            <person name="Henrissat B."/>
            <person name="Lipzen A."/>
            <person name="Tritt A."/>
            <person name="Yoshinaga Y."/>
            <person name="Zane M."/>
            <person name="Barry K."/>
            <person name="Grigoriev I.V."/>
            <person name="Spatafora J.W."/>
            <person name="Aimea M.C."/>
        </authorList>
    </citation>
    <scope>NUCLEOTIDE SEQUENCE [LARGE SCALE GENOMIC DNA]</scope>
    <source>
        <strain evidence="2 3">UBC 951</strain>
    </source>
</reference>
<dbReference type="InParanoid" id="A0A066V448"/>
<proteinExistence type="predicted"/>
<dbReference type="Proteomes" id="UP000027361">
    <property type="component" value="Unassembled WGS sequence"/>
</dbReference>
<dbReference type="RefSeq" id="XP_013240065.1">
    <property type="nucleotide sequence ID" value="XM_013384611.1"/>
</dbReference>
<keyword evidence="3" id="KW-1185">Reference proteome</keyword>
<evidence type="ECO:0000313" key="2">
    <source>
        <dbReference type="EMBL" id="KDN36487.1"/>
    </source>
</evidence>
<feature type="compositionally biased region" description="Acidic residues" evidence="1">
    <location>
        <begin position="1"/>
        <end position="10"/>
    </location>
</feature>
<comment type="caution">
    <text evidence="2">The sequence shown here is derived from an EMBL/GenBank/DDBJ whole genome shotgun (WGS) entry which is preliminary data.</text>
</comment>
<dbReference type="Gene3D" id="1.20.5.170">
    <property type="match status" value="1"/>
</dbReference>
<dbReference type="EMBL" id="JMSN01000167">
    <property type="protein sequence ID" value="KDN36487.1"/>
    <property type="molecule type" value="Genomic_DNA"/>
</dbReference>